<feature type="chain" id="PRO_5010262720" evidence="1">
    <location>
        <begin position="20"/>
        <end position="140"/>
    </location>
</feature>
<evidence type="ECO:0000313" key="3">
    <source>
        <dbReference type="RefSeq" id="XP_013407796.1"/>
    </source>
</evidence>
<reference evidence="3" key="1">
    <citation type="submission" date="2025-08" db="UniProtKB">
        <authorList>
            <consortium name="RefSeq"/>
        </authorList>
    </citation>
    <scope>IDENTIFICATION</scope>
    <source>
        <tissue evidence="3">Gonads</tissue>
    </source>
</reference>
<dbReference type="InParanoid" id="A0A1S3JC82"/>
<dbReference type="KEGG" id="lak:106171852"/>
<proteinExistence type="predicted"/>
<sequence length="140" mass="15130">MKTLVAIAVVVTLFPVSFSARLKPDIPSKECRSSSECGRNSCCRDESGAVVGRLHSGSFGDLLLGGGLGSAGYGLCSNVLQQKGEVCDPSTCSCGEGLECYRPMSGVCCLPHRCYDAEWVVERREYWRNCFSNPNCHLPV</sequence>
<protein>
    <submittedName>
        <fullName evidence="3">Uncharacterized protein LOC106171852</fullName>
    </submittedName>
</protein>
<dbReference type="GeneID" id="106171852"/>
<dbReference type="OrthoDB" id="6137666at2759"/>
<gene>
    <name evidence="3" type="primary">LOC106171852</name>
</gene>
<evidence type="ECO:0000256" key="1">
    <source>
        <dbReference type="SAM" id="SignalP"/>
    </source>
</evidence>
<organism evidence="2 3">
    <name type="scientific">Lingula anatina</name>
    <name type="common">Brachiopod</name>
    <name type="synonym">Lingula unguis</name>
    <dbReference type="NCBI Taxonomy" id="7574"/>
    <lineage>
        <taxon>Eukaryota</taxon>
        <taxon>Metazoa</taxon>
        <taxon>Spiralia</taxon>
        <taxon>Lophotrochozoa</taxon>
        <taxon>Brachiopoda</taxon>
        <taxon>Linguliformea</taxon>
        <taxon>Lingulata</taxon>
        <taxon>Lingulida</taxon>
        <taxon>Linguloidea</taxon>
        <taxon>Lingulidae</taxon>
        <taxon>Lingula</taxon>
    </lineage>
</organism>
<dbReference type="RefSeq" id="XP_013407796.1">
    <property type="nucleotide sequence ID" value="XM_013552342.1"/>
</dbReference>
<dbReference type="Proteomes" id="UP000085678">
    <property type="component" value="Unplaced"/>
</dbReference>
<accession>A0A1S3JC82</accession>
<keyword evidence="1" id="KW-0732">Signal</keyword>
<keyword evidence="2" id="KW-1185">Reference proteome</keyword>
<dbReference type="AlphaFoldDB" id="A0A1S3JC82"/>
<name>A0A1S3JC82_LINAN</name>
<feature type="signal peptide" evidence="1">
    <location>
        <begin position="1"/>
        <end position="19"/>
    </location>
</feature>
<evidence type="ECO:0000313" key="2">
    <source>
        <dbReference type="Proteomes" id="UP000085678"/>
    </source>
</evidence>